<dbReference type="Gene3D" id="3.40.50.720">
    <property type="entry name" value="NAD(P)-binding Rossmann-like Domain"/>
    <property type="match status" value="2"/>
</dbReference>
<dbReference type="InterPro" id="IPR036291">
    <property type="entry name" value="NAD(P)-bd_dom_sf"/>
</dbReference>
<dbReference type="Pfam" id="PF02719">
    <property type="entry name" value="Polysacc_synt_2"/>
    <property type="match status" value="1"/>
</dbReference>
<feature type="transmembrane region" description="Helical" evidence="2">
    <location>
        <begin position="44"/>
        <end position="66"/>
    </location>
</feature>
<dbReference type="Pfam" id="PF13727">
    <property type="entry name" value="CoA_binding_3"/>
    <property type="match status" value="1"/>
</dbReference>
<dbReference type="AlphaFoldDB" id="F8E8K1"/>
<feature type="transmembrane region" description="Helical" evidence="2">
    <location>
        <begin position="86"/>
        <end position="105"/>
    </location>
</feature>
<sequence length="617" mass="70349">MSNILRPTQIKRALFFLIGDLILLTFSYYLSFLLRFDFNFSHDFVFQANITFIPVVLIKIFLLNLFGQYKISWKFVSLSEFYKITVSFFIFFVIFFAVDILFLMFRDTVLVPRSIPILDFIISTLLICTFRISKRIYNEILFTNSSSRTKTLIVGANTQGERIARELLRDEKQVFYPYCFIDNDITKKGVMISNIPVYVGYEKIYEILDKNIIEAVIIANPSITHKEIREIVEAAKQHNINEIKIAPSIYQMRDRTLDVTDIRDINVEDLLARNVVQVENNKIRDMVENRSVLITGAGGSIGSEIARQIMQFSPVRIVCFEIDETELFDLTNELLLLNNGNSTTVVPWVGDIRNKSTLDNLFKKEKIDIIFHSAAYKHVPLMEYFPKEAFCTNVMGTYYLAQTASAYGVEKFINISTDKAVSPTSIMGATKRISEMILTTLDKKSSDTDFISVRFGNVLGSRGSVVPVFLNQIKQGGPVTVTHPEIKRYFMTIPEAVLLVFQAASMGEGGEVFVLDMGEPVKIVSIAEELIKLQNLEPYEDIEIKFTGLRPGEKLFEEILTAEEGTNTTTHEKIYIARGSTEYDFNTLTSNIQGIMECCTDEEIIARIKQLVPFYTG</sequence>
<keyword evidence="2" id="KW-0812">Transmembrane</keyword>
<dbReference type="STRING" id="717231.Flexsi_0362"/>
<keyword evidence="5" id="KW-1185">Reference proteome</keyword>
<dbReference type="InterPro" id="IPR051203">
    <property type="entry name" value="Polysaccharide_Synthase-Rel"/>
</dbReference>
<dbReference type="KEGG" id="fsi:Flexsi_0362"/>
<feature type="domain" description="Polysaccharide biosynthesis protein CapD-like" evidence="3">
    <location>
        <begin position="292"/>
        <end position="577"/>
    </location>
</feature>
<feature type="transmembrane region" description="Helical" evidence="2">
    <location>
        <begin position="12"/>
        <end position="32"/>
    </location>
</feature>
<evidence type="ECO:0000313" key="4">
    <source>
        <dbReference type="EMBL" id="AEI14050.1"/>
    </source>
</evidence>
<dbReference type="CDD" id="cd05237">
    <property type="entry name" value="UDP_invert_4-6DH_SDR_e"/>
    <property type="match status" value="1"/>
</dbReference>
<protein>
    <submittedName>
        <fullName evidence="4">Polysaccharide biosynthesis protein CapD</fullName>
    </submittedName>
</protein>
<keyword evidence="2" id="KW-0472">Membrane</keyword>
<dbReference type="OrthoDB" id="9803111at2"/>
<dbReference type="PANTHER" id="PTHR43318">
    <property type="entry name" value="UDP-N-ACETYLGLUCOSAMINE 4,6-DEHYDRATASE"/>
    <property type="match status" value="1"/>
</dbReference>
<reference evidence="5" key="2">
    <citation type="submission" date="2011-06" db="EMBL/GenBank/DDBJ databases">
        <title>The complete genome of Flexistipes sinusarabici DSM 4947.</title>
        <authorList>
            <person name="Lucas S."/>
            <person name="Han J."/>
            <person name="Lapidus A."/>
            <person name="Bruce D."/>
            <person name="Goodwin L."/>
            <person name="Pitluck S."/>
            <person name="Peters L."/>
            <person name="Kyrpides N."/>
            <person name="Mavromatis K."/>
            <person name="Ivanova N."/>
            <person name="Mikhailova N."/>
            <person name="Chertkov O."/>
            <person name="Detter J.C."/>
            <person name="Tapia R."/>
            <person name="Han C."/>
            <person name="Land M."/>
            <person name="Hauser L."/>
            <person name="Markowitz V."/>
            <person name="Cheng J.-F."/>
            <person name="Hugenholtz P."/>
            <person name="Woyke T."/>
            <person name="Wu D."/>
            <person name="Spring S."/>
            <person name="Schroeder M."/>
            <person name="Brambilla E."/>
            <person name="Klenk H.-P."/>
            <person name="Eisen J.A."/>
        </authorList>
    </citation>
    <scope>NUCLEOTIDE SEQUENCE [LARGE SCALE GENOMIC DNA]</scope>
    <source>
        <strain evidence="5">DSM 4947 / MAS 10</strain>
    </source>
</reference>
<dbReference type="EMBL" id="CP002858">
    <property type="protein sequence ID" value="AEI14050.1"/>
    <property type="molecule type" value="Genomic_DNA"/>
</dbReference>
<evidence type="ECO:0000313" key="5">
    <source>
        <dbReference type="Proteomes" id="UP000006621"/>
    </source>
</evidence>
<evidence type="ECO:0000256" key="1">
    <source>
        <dbReference type="ARBA" id="ARBA00007430"/>
    </source>
</evidence>
<evidence type="ECO:0000259" key="3">
    <source>
        <dbReference type="Pfam" id="PF02719"/>
    </source>
</evidence>
<evidence type="ECO:0000256" key="2">
    <source>
        <dbReference type="SAM" id="Phobius"/>
    </source>
</evidence>
<dbReference type="RefSeq" id="WP_013885561.1">
    <property type="nucleotide sequence ID" value="NC_015672.1"/>
</dbReference>
<dbReference type="Proteomes" id="UP000006621">
    <property type="component" value="Chromosome"/>
</dbReference>
<dbReference type="PANTHER" id="PTHR43318:SF1">
    <property type="entry name" value="POLYSACCHARIDE BIOSYNTHESIS PROTEIN EPSC-RELATED"/>
    <property type="match status" value="1"/>
</dbReference>
<dbReference type="InterPro" id="IPR029063">
    <property type="entry name" value="SAM-dependent_MTases_sf"/>
</dbReference>
<organism evidence="4 5">
    <name type="scientific">Flexistipes sinusarabici (strain ATCC 49648 / DSM 4947 / MAS 10)</name>
    <dbReference type="NCBI Taxonomy" id="717231"/>
    <lineage>
        <taxon>Bacteria</taxon>
        <taxon>Pseudomonadati</taxon>
        <taxon>Deferribacterota</taxon>
        <taxon>Deferribacteres</taxon>
        <taxon>Deferribacterales</taxon>
        <taxon>Flexistipitaceae</taxon>
        <taxon>Flexistipes</taxon>
    </lineage>
</organism>
<dbReference type="InterPro" id="IPR003869">
    <property type="entry name" value="Polysac_CapD-like"/>
</dbReference>
<accession>F8E8K1</accession>
<proteinExistence type="inferred from homology"/>
<keyword evidence="2" id="KW-1133">Transmembrane helix</keyword>
<reference evidence="4 5" key="1">
    <citation type="journal article" date="2011" name="Stand. Genomic Sci.">
        <title>Genome sequence of the moderately thermophilic halophile Flexistipes sinusarabici strain (MAS10).</title>
        <authorList>
            <person name="Lapidus A."/>
            <person name="Chertkov O."/>
            <person name="Nolan M."/>
            <person name="Lucas S."/>
            <person name="Hammon N."/>
            <person name="Deshpande S."/>
            <person name="Cheng J.F."/>
            <person name="Tapia R."/>
            <person name="Han C."/>
            <person name="Goodwin L."/>
            <person name="Pitluck S."/>
            <person name="Liolios K."/>
            <person name="Pagani I."/>
            <person name="Ivanova N."/>
            <person name="Huntemann M."/>
            <person name="Mavromatis K."/>
            <person name="Mikhailova N."/>
            <person name="Pati A."/>
            <person name="Chen A."/>
            <person name="Palaniappan K."/>
            <person name="Land M."/>
            <person name="Hauser L."/>
            <person name="Brambilla E.M."/>
            <person name="Rohde M."/>
            <person name="Abt B."/>
            <person name="Spring S."/>
            <person name="Goker M."/>
            <person name="Bristow J."/>
            <person name="Eisen J.A."/>
            <person name="Markowitz V."/>
            <person name="Hugenholtz P."/>
            <person name="Kyrpides N.C."/>
            <person name="Klenk H.P."/>
            <person name="Woyke T."/>
        </authorList>
    </citation>
    <scope>NUCLEOTIDE SEQUENCE [LARGE SCALE GENOMIC DNA]</scope>
    <source>
        <strain evidence="5">DSM 4947 / MAS 10</strain>
    </source>
</reference>
<dbReference type="SUPFAM" id="SSF51735">
    <property type="entry name" value="NAD(P)-binding Rossmann-fold domains"/>
    <property type="match status" value="1"/>
</dbReference>
<gene>
    <name evidence="4" type="ordered locus">Flexsi_0362</name>
</gene>
<dbReference type="SUPFAM" id="SSF53335">
    <property type="entry name" value="S-adenosyl-L-methionine-dependent methyltransferases"/>
    <property type="match status" value="1"/>
</dbReference>
<dbReference type="HOGENOM" id="CLU_013560_5_2_0"/>
<name>F8E8K1_FLESM</name>
<comment type="similarity">
    <text evidence="1">Belongs to the polysaccharide synthase family.</text>
</comment>
<dbReference type="eggNOG" id="COG1086">
    <property type="taxonomic scope" value="Bacteria"/>
</dbReference>